<dbReference type="UniPathway" id="UPA00629">
    <property type="reaction ID" value="UER00684"/>
</dbReference>
<dbReference type="Proteomes" id="UP000602050">
    <property type="component" value="Unassembled WGS sequence"/>
</dbReference>
<dbReference type="InterPro" id="IPR006148">
    <property type="entry name" value="Glc/Gal-6P_isomerase"/>
</dbReference>
<comment type="catalytic activity">
    <reaction evidence="1 4">
        <text>alpha-D-glucosamine 6-phosphate + H2O = beta-D-fructose 6-phosphate + NH4(+)</text>
        <dbReference type="Rhea" id="RHEA:12172"/>
        <dbReference type="ChEBI" id="CHEBI:15377"/>
        <dbReference type="ChEBI" id="CHEBI:28938"/>
        <dbReference type="ChEBI" id="CHEBI:57634"/>
        <dbReference type="ChEBI" id="CHEBI:75989"/>
        <dbReference type="EC" id="3.5.99.6"/>
    </reaction>
</comment>
<dbReference type="FunFam" id="3.40.50.1360:FF:000003">
    <property type="entry name" value="Glucosamine-6-phosphate deaminase"/>
    <property type="match status" value="1"/>
</dbReference>
<evidence type="ECO:0000313" key="7">
    <source>
        <dbReference type="Proteomes" id="UP000602050"/>
    </source>
</evidence>
<comment type="caution">
    <text evidence="4">Lacks conserved residue(s) required for the propagation of feature annotation.</text>
</comment>
<accession>A0A8J2TQ85</accession>
<dbReference type="GO" id="GO:0004342">
    <property type="term" value="F:glucosamine-6-phosphate deaminase activity"/>
    <property type="evidence" value="ECO:0007669"/>
    <property type="project" value="UniProtKB-UniRule"/>
</dbReference>
<organism evidence="6 7">
    <name type="scientific">Compostibacillus humi</name>
    <dbReference type="NCBI Taxonomy" id="1245525"/>
    <lineage>
        <taxon>Bacteria</taxon>
        <taxon>Bacillati</taxon>
        <taxon>Bacillota</taxon>
        <taxon>Bacilli</taxon>
        <taxon>Bacillales</taxon>
        <taxon>Bacillaceae</taxon>
        <taxon>Compostibacillus</taxon>
    </lineage>
</organism>
<keyword evidence="7" id="KW-1185">Reference proteome</keyword>
<proteinExistence type="inferred from homology"/>
<dbReference type="InterPro" id="IPR018321">
    <property type="entry name" value="Glucosamine6P_isomerase_CS"/>
</dbReference>
<sequence>MEIIKVKDYDAMSEAACSFMVERINRIDHPVLGLATGSTPEGLYKRLIEKYKLGEVSFKNVKSFNLDEYVGLDKNDPNSYYYFMKTKLFDHVDIFMDNVRVPNGTADDLQQECQEHENAIRAAGGIDVQLLGIGANGHIGFNEPGTPFTSRTHVVDLEESTIKANSRFFNSIEEVPTQAISMGIETIMNSKEILLLVSGESKAEALAKLLNGEVTEEVPASVLKNHPKVTIIADEAAFSAAGN</sequence>
<name>A0A8J2TQ85_9BACI</name>
<dbReference type="InterPro" id="IPR037171">
    <property type="entry name" value="NagB/RpiA_transferase-like"/>
</dbReference>
<keyword evidence="2 4" id="KW-0378">Hydrolase</keyword>
<evidence type="ECO:0000313" key="6">
    <source>
        <dbReference type="EMBL" id="GFZ84799.1"/>
    </source>
</evidence>
<dbReference type="GO" id="GO:0005975">
    <property type="term" value="P:carbohydrate metabolic process"/>
    <property type="evidence" value="ECO:0007669"/>
    <property type="project" value="InterPro"/>
</dbReference>
<dbReference type="GO" id="GO:0006043">
    <property type="term" value="P:glucosamine catabolic process"/>
    <property type="evidence" value="ECO:0007669"/>
    <property type="project" value="TreeGrafter"/>
</dbReference>
<evidence type="ECO:0000259" key="5">
    <source>
        <dbReference type="Pfam" id="PF01182"/>
    </source>
</evidence>
<evidence type="ECO:0000256" key="3">
    <source>
        <dbReference type="ARBA" id="ARBA00023277"/>
    </source>
</evidence>
<dbReference type="HAMAP" id="MF_01241">
    <property type="entry name" value="GlcN6P_deamin"/>
    <property type="match status" value="1"/>
</dbReference>
<dbReference type="GO" id="GO:0042802">
    <property type="term" value="F:identical protein binding"/>
    <property type="evidence" value="ECO:0007669"/>
    <property type="project" value="TreeGrafter"/>
</dbReference>
<dbReference type="Pfam" id="PF01182">
    <property type="entry name" value="Glucosamine_iso"/>
    <property type="match status" value="1"/>
</dbReference>
<dbReference type="EMBL" id="BMEV01000059">
    <property type="protein sequence ID" value="GFZ84799.1"/>
    <property type="molecule type" value="Genomic_DNA"/>
</dbReference>
<gene>
    <name evidence="4 6" type="primary">nagB</name>
    <name evidence="6" type="ORF">GCM10010978_26380</name>
</gene>
<dbReference type="AlphaFoldDB" id="A0A8J2TQ85"/>
<dbReference type="GO" id="GO:0019262">
    <property type="term" value="P:N-acetylneuraminate catabolic process"/>
    <property type="evidence" value="ECO:0007669"/>
    <property type="project" value="UniProtKB-UniRule"/>
</dbReference>
<comment type="caution">
    <text evidence="6">The sequence shown here is derived from an EMBL/GenBank/DDBJ whole genome shotgun (WGS) entry which is preliminary data.</text>
</comment>
<comment type="function">
    <text evidence="4">Catalyzes the reversible isomerization-deamination of glucosamine 6-phosphate (GlcN6P) to form fructose 6-phosphate (Fru6P) and ammonium ion.</text>
</comment>
<evidence type="ECO:0000256" key="1">
    <source>
        <dbReference type="ARBA" id="ARBA00000644"/>
    </source>
</evidence>
<evidence type="ECO:0000256" key="4">
    <source>
        <dbReference type="HAMAP-Rule" id="MF_01241"/>
    </source>
</evidence>
<keyword evidence="3 4" id="KW-0119">Carbohydrate metabolism</keyword>
<dbReference type="InterPro" id="IPR004547">
    <property type="entry name" value="Glucosamine6P_isomerase"/>
</dbReference>
<comment type="similarity">
    <text evidence="4">Belongs to the glucosamine/galactosamine-6-phosphate isomerase family. NagB subfamily.</text>
</comment>
<feature type="domain" description="Glucosamine/galactosamine-6-phosphate isomerase" evidence="5">
    <location>
        <begin position="10"/>
        <end position="226"/>
    </location>
</feature>
<dbReference type="PANTHER" id="PTHR11280">
    <property type="entry name" value="GLUCOSAMINE-6-PHOSPHATE ISOMERASE"/>
    <property type="match status" value="1"/>
</dbReference>
<feature type="active site" description="For ring-opening step" evidence="4">
    <location>
        <position position="143"/>
    </location>
</feature>
<protein>
    <recommendedName>
        <fullName evidence="4">Glucosamine-6-phosphate deaminase</fullName>
        <ecNumber evidence="4">3.5.99.6</ecNumber>
    </recommendedName>
    <alternativeName>
        <fullName evidence="4">GlcN6P deaminase</fullName>
        <shortName evidence="4">GNPDA</shortName>
    </alternativeName>
    <alternativeName>
        <fullName evidence="4">Glucosamine-6-phosphate isomerase</fullName>
    </alternativeName>
</protein>
<reference evidence="6" key="1">
    <citation type="journal article" date="2014" name="Int. J. Syst. Evol. Microbiol.">
        <title>Complete genome sequence of Corynebacterium casei LMG S-19264T (=DSM 44701T), isolated from a smear-ripened cheese.</title>
        <authorList>
            <consortium name="US DOE Joint Genome Institute (JGI-PGF)"/>
            <person name="Walter F."/>
            <person name="Albersmeier A."/>
            <person name="Kalinowski J."/>
            <person name="Ruckert C."/>
        </authorList>
    </citation>
    <scope>NUCLEOTIDE SEQUENCE</scope>
    <source>
        <strain evidence="6">CGMCC 1.12360</strain>
    </source>
</reference>
<dbReference type="Gene3D" id="3.40.50.1360">
    <property type="match status" value="1"/>
</dbReference>
<feature type="active site" description="Proton acceptor; for ring-opening step" evidence="4">
    <location>
        <position position="138"/>
    </location>
</feature>
<reference evidence="6" key="2">
    <citation type="submission" date="2020-09" db="EMBL/GenBank/DDBJ databases">
        <authorList>
            <person name="Sun Q."/>
            <person name="Zhou Y."/>
        </authorList>
    </citation>
    <scope>NUCLEOTIDE SEQUENCE</scope>
    <source>
        <strain evidence="6">CGMCC 1.12360</strain>
    </source>
</reference>
<dbReference type="NCBIfam" id="TIGR00502">
    <property type="entry name" value="nagB"/>
    <property type="match status" value="1"/>
</dbReference>
<dbReference type="CDD" id="cd01399">
    <property type="entry name" value="GlcN6P_deaminase"/>
    <property type="match status" value="1"/>
</dbReference>
<feature type="active site" description="Proton acceptor; for enolization step" evidence="4">
    <location>
        <position position="67"/>
    </location>
</feature>
<dbReference type="EC" id="3.5.99.6" evidence="4"/>
<dbReference type="GO" id="GO:0005737">
    <property type="term" value="C:cytoplasm"/>
    <property type="evidence" value="ECO:0007669"/>
    <property type="project" value="TreeGrafter"/>
</dbReference>
<feature type="active site" description="For ring-opening step" evidence="4">
    <location>
        <position position="136"/>
    </location>
</feature>
<dbReference type="GO" id="GO:0006046">
    <property type="term" value="P:N-acetylglucosamine catabolic process"/>
    <property type="evidence" value="ECO:0007669"/>
    <property type="project" value="UniProtKB-UniRule"/>
</dbReference>
<dbReference type="PANTHER" id="PTHR11280:SF5">
    <property type="entry name" value="GLUCOSAMINE-6-PHOSPHATE ISOMERASE"/>
    <property type="match status" value="1"/>
</dbReference>
<evidence type="ECO:0000256" key="2">
    <source>
        <dbReference type="ARBA" id="ARBA00022801"/>
    </source>
</evidence>
<comment type="pathway">
    <text evidence="4">Amino-sugar metabolism; N-acetylneuraminate degradation; D-fructose 6-phosphate from N-acetylneuraminate: step 5/5.</text>
</comment>
<dbReference type="SUPFAM" id="SSF100950">
    <property type="entry name" value="NagB/RpiA/CoA transferase-like"/>
    <property type="match status" value="1"/>
</dbReference>
<dbReference type="RefSeq" id="WP_188392887.1">
    <property type="nucleotide sequence ID" value="NZ_BMEV01000059.1"/>
</dbReference>
<dbReference type="PROSITE" id="PS01161">
    <property type="entry name" value="GLC_GALNAC_ISOMERASE"/>
    <property type="match status" value="1"/>
</dbReference>